<dbReference type="OrthoDB" id="3253404at2759"/>
<evidence type="ECO:0000313" key="5">
    <source>
        <dbReference type="Proteomes" id="UP000703269"/>
    </source>
</evidence>
<dbReference type="Pfam" id="PF18417">
    <property type="entry name" value="LodA_C"/>
    <property type="match status" value="1"/>
</dbReference>
<reference evidence="4 5" key="1">
    <citation type="submission" date="2021-08" db="EMBL/GenBank/DDBJ databases">
        <title>Draft Genome Sequence of Phanerochaete sordida strain YK-624.</title>
        <authorList>
            <person name="Mori T."/>
            <person name="Dohra H."/>
            <person name="Suzuki T."/>
            <person name="Kawagishi H."/>
            <person name="Hirai H."/>
        </authorList>
    </citation>
    <scope>NUCLEOTIDE SEQUENCE [LARGE SCALE GENOMIC DNA]</scope>
    <source>
        <strain evidence="4 5">YK-624</strain>
    </source>
</reference>
<evidence type="ECO:0000259" key="3">
    <source>
        <dbReference type="Pfam" id="PF18417"/>
    </source>
</evidence>
<dbReference type="InterPro" id="IPR041168">
    <property type="entry name" value="LodA_N"/>
</dbReference>
<evidence type="ECO:0000259" key="2">
    <source>
        <dbReference type="Pfam" id="PF17990"/>
    </source>
</evidence>
<dbReference type="CDD" id="cd14730">
    <property type="entry name" value="LodA_like"/>
    <property type="match status" value="1"/>
</dbReference>
<dbReference type="InterPro" id="IPR041173">
    <property type="entry name" value="LodA_C"/>
</dbReference>
<accession>A0A9P3GQM5</accession>
<feature type="domain" description="L-lysine epsilon oxidase C-terminal" evidence="3">
    <location>
        <begin position="418"/>
        <end position="546"/>
    </location>
</feature>
<proteinExistence type="predicted"/>
<dbReference type="InterPro" id="IPR033798">
    <property type="entry name" value="LodA-like"/>
</dbReference>
<name>A0A9P3GQM5_9APHY</name>
<organism evidence="4 5">
    <name type="scientific">Phanerochaete sordida</name>
    <dbReference type="NCBI Taxonomy" id="48140"/>
    <lineage>
        <taxon>Eukaryota</taxon>
        <taxon>Fungi</taxon>
        <taxon>Dikarya</taxon>
        <taxon>Basidiomycota</taxon>
        <taxon>Agaricomycotina</taxon>
        <taxon>Agaricomycetes</taxon>
        <taxon>Polyporales</taxon>
        <taxon>Phanerochaetaceae</taxon>
        <taxon>Phanerochaete</taxon>
    </lineage>
</organism>
<comment type="caution">
    <text evidence="4">The sequence shown here is derived from an EMBL/GenBank/DDBJ whole genome shotgun (WGS) entry which is preliminary data.</text>
</comment>
<dbReference type="Pfam" id="PF17990">
    <property type="entry name" value="LodA_N"/>
    <property type="match status" value="1"/>
</dbReference>
<evidence type="ECO:0000256" key="1">
    <source>
        <dbReference type="SAM" id="MobiDB-lite"/>
    </source>
</evidence>
<dbReference type="Proteomes" id="UP000703269">
    <property type="component" value="Unassembled WGS sequence"/>
</dbReference>
<gene>
    <name evidence="4" type="ORF">PsYK624_147970</name>
</gene>
<dbReference type="EMBL" id="BPQB01000090">
    <property type="protein sequence ID" value="GJE98564.1"/>
    <property type="molecule type" value="Genomic_DNA"/>
</dbReference>
<dbReference type="AlphaFoldDB" id="A0A9P3GQM5"/>
<evidence type="ECO:0000313" key="4">
    <source>
        <dbReference type="EMBL" id="GJE98564.1"/>
    </source>
</evidence>
<feature type="domain" description="L-Lysine epsilon oxidase N-terminal" evidence="2">
    <location>
        <begin position="30"/>
        <end position="263"/>
    </location>
</feature>
<keyword evidence="5" id="KW-1185">Reference proteome</keyword>
<feature type="region of interest" description="Disordered" evidence="1">
    <location>
        <begin position="174"/>
        <end position="193"/>
    </location>
</feature>
<protein>
    <submittedName>
        <fullName evidence="4">LodA-like domain-containing protein</fullName>
    </submittedName>
</protein>
<sequence length="635" mass="70896">MSNIFTPYDPSRGKQYPPVDPYQIARVEIFPPIGFARVGDSGVLPDGTRDDTDPVEYYYAPEVPGLTEPPFGPLESFRDKHQRIKRQAVRFRVYAYDVNGNPLGEINLSQGYEFVWTVHVANKKAAYYESSGMYRPRKTTLRNPDTDPLDGAQLDGSPFDASLEGRRHLIVDPGARTFGPGSPPMELSGTFDGSDSSRKVRVVLGELRSDLLGRLVFLGGSGRARSVRVEASALQQPAIISELDSIDWIDDICDGWVSVHVMHPARPEMAERVTPHCRATVCTAPPKFAWGMHSPTSLYDILENKYKISMGYQEHSGTDFYKDIWPVLMTTYNLSWVNEKVFQGHGPGAFGDFQPLEPLLSSTGPESQAFREHVFGKLREPDFRNKAMSHAQLMPRLSGDDGNALEPGIVPSLVTAGEPIRRFAALTRLQYDRFEAWKNGVFVRGKPLGTPTVLEDYPPDEQPMVLTRAALEQAIGDPLFPGVEAFWIAKLDETWDTVGIPTGLRPPFRVDHDKVRPGFLTRGLSLPWQSNFDLCNTHWWPSTRPDDVIPRKEAIQALRAAGANSDFVTTLSVLPRMKWSRGLRETPQDTSTVFFPGSTDMVAKWNQLGFVARMRPAPNNAPPVWVEQDRTAAGL</sequence>